<proteinExistence type="predicted"/>
<sequence>MRPLGRSNLISCQAASVDCTMILTCGVYTISVDFGLSLQCLVAPAGHTVILTHRVLLPQR</sequence>
<reference evidence="2" key="3">
    <citation type="submission" date="2015-04" db="UniProtKB">
        <authorList>
            <consortium name="EnsemblPlants"/>
        </authorList>
    </citation>
    <scope>IDENTIFICATION</scope>
    <source>
        <strain evidence="2">cv. Jemalong A17</strain>
    </source>
</reference>
<dbReference type="PaxDb" id="3880-AES74839"/>
<evidence type="ECO:0000313" key="1">
    <source>
        <dbReference type="EMBL" id="AES74839.1"/>
    </source>
</evidence>
<evidence type="ECO:0000313" key="2">
    <source>
        <dbReference type="EnsemblPlants" id="AES74839"/>
    </source>
</evidence>
<organism evidence="1 3">
    <name type="scientific">Medicago truncatula</name>
    <name type="common">Barrel medic</name>
    <name type="synonym">Medicago tribuloides</name>
    <dbReference type="NCBI Taxonomy" id="3880"/>
    <lineage>
        <taxon>Eukaryota</taxon>
        <taxon>Viridiplantae</taxon>
        <taxon>Streptophyta</taxon>
        <taxon>Embryophyta</taxon>
        <taxon>Tracheophyta</taxon>
        <taxon>Spermatophyta</taxon>
        <taxon>Magnoliopsida</taxon>
        <taxon>eudicotyledons</taxon>
        <taxon>Gunneridae</taxon>
        <taxon>Pentapetalae</taxon>
        <taxon>rosids</taxon>
        <taxon>fabids</taxon>
        <taxon>Fabales</taxon>
        <taxon>Fabaceae</taxon>
        <taxon>Papilionoideae</taxon>
        <taxon>50 kb inversion clade</taxon>
        <taxon>NPAAA clade</taxon>
        <taxon>Hologalegina</taxon>
        <taxon>IRL clade</taxon>
        <taxon>Trifolieae</taxon>
        <taxon>Medicago</taxon>
    </lineage>
</organism>
<name>G7KLT3_MEDTR</name>
<dbReference type="HOGENOM" id="CLU_196284_0_0_1"/>
<gene>
    <name evidence="1" type="ordered locus">MTR_6g013780</name>
</gene>
<evidence type="ECO:0000313" key="3">
    <source>
        <dbReference type="Proteomes" id="UP000002051"/>
    </source>
</evidence>
<reference evidence="1 3" key="2">
    <citation type="journal article" date="2014" name="BMC Genomics">
        <title>An improved genome release (version Mt4.0) for the model legume Medicago truncatula.</title>
        <authorList>
            <person name="Tang H."/>
            <person name="Krishnakumar V."/>
            <person name="Bidwell S."/>
            <person name="Rosen B."/>
            <person name="Chan A."/>
            <person name="Zhou S."/>
            <person name="Gentzbittel L."/>
            <person name="Childs K.L."/>
            <person name="Yandell M."/>
            <person name="Gundlach H."/>
            <person name="Mayer K.F."/>
            <person name="Schwartz D.C."/>
            <person name="Town C.D."/>
        </authorList>
    </citation>
    <scope>GENOME REANNOTATION</scope>
    <source>
        <strain evidence="2 3">cv. Jemalong A17</strain>
    </source>
</reference>
<keyword evidence="3" id="KW-1185">Reference proteome</keyword>
<protein>
    <submittedName>
        <fullName evidence="1 2">Uncharacterized protein</fullName>
    </submittedName>
</protein>
<reference evidence="1 3" key="1">
    <citation type="journal article" date="2011" name="Nature">
        <title>The Medicago genome provides insight into the evolution of rhizobial symbioses.</title>
        <authorList>
            <person name="Young N.D."/>
            <person name="Debelle F."/>
            <person name="Oldroyd G.E."/>
            <person name="Geurts R."/>
            <person name="Cannon S.B."/>
            <person name="Udvardi M.K."/>
            <person name="Benedito V.A."/>
            <person name="Mayer K.F."/>
            <person name="Gouzy J."/>
            <person name="Schoof H."/>
            <person name="Van de Peer Y."/>
            <person name="Proost S."/>
            <person name="Cook D.R."/>
            <person name="Meyers B.C."/>
            <person name="Spannagl M."/>
            <person name="Cheung F."/>
            <person name="De Mita S."/>
            <person name="Krishnakumar V."/>
            <person name="Gundlach H."/>
            <person name="Zhou S."/>
            <person name="Mudge J."/>
            <person name="Bharti A.K."/>
            <person name="Murray J.D."/>
            <person name="Naoumkina M.A."/>
            <person name="Rosen B."/>
            <person name="Silverstein K.A."/>
            <person name="Tang H."/>
            <person name="Rombauts S."/>
            <person name="Zhao P.X."/>
            <person name="Zhou P."/>
            <person name="Barbe V."/>
            <person name="Bardou P."/>
            <person name="Bechner M."/>
            <person name="Bellec A."/>
            <person name="Berger A."/>
            <person name="Berges H."/>
            <person name="Bidwell S."/>
            <person name="Bisseling T."/>
            <person name="Choisne N."/>
            <person name="Couloux A."/>
            <person name="Denny R."/>
            <person name="Deshpande S."/>
            <person name="Dai X."/>
            <person name="Doyle J.J."/>
            <person name="Dudez A.M."/>
            <person name="Farmer A.D."/>
            <person name="Fouteau S."/>
            <person name="Franken C."/>
            <person name="Gibelin C."/>
            <person name="Gish J."/>
            <person name="Goldstein S."/>
            <person name="Gonzalez A.J."/>
            <person name="Green P.J."/>
            <person name="Hallab A."/>
            <person name="Hartog M."/>
            <person name="Hua A."/>
            <person name="Humphray S.J."/>
            <person name="Jeong D.H."/>
            <person name="Jing Y."/>
            <person name="Jocker A."/>
            <person name="Kenton S.M."/>
            <person name="Kim D.J."/>
            <person name="Klee K."/>
            <person name="Lai H."/>
            <person name="Lang C."/>
            <person name="Lin S."/>
            <person name="Macmil S.L."/>
            <person name="Magdelenat G."/>
            <person name="Matthews L."/>
            <person name="McCorrison J."/>
            <person name="Monaghan E.L."/>
            <person name="Mun J.H."/>
            <person name="Najar F.Z."/>
            <person name="Nicholson C."/>
            <person name="Noirot C."/>
            <person name="O'Bleness M."/>
            <person name="Paule C.R."/>
            <person name="Poulain J."/>
            <person name="Prion F."/>
            <person name="Qin B."/>
            <person name="Qu C."/>
            <person name="Retzel E.F."/>
            <person name="Riddle C."/>
            <person name="Sallet E."/>
            <person name="Samain S."/>
            <person name="Samson N."/>
            <person name="Sanders I."/>
            <person name="Saurat O."/>
            <person name="Scarpelli C."/>
            <person name="Schiex T."/>
            <person name="Segurens B."/>
            <person name="Severin A.J."/>
            <person name="Sherrier D.J."/>
            <person name="Shi R."/>
            <person name="Sims S."/>
            <person name="Singer S.R."/>
            <person name="Sinharoy S."/>
            <person name="Sterck L."/>
            <person name="Viollet A."/>
            <person name="Wang B.B."/>
            <person name="Wang K."/>
            <person name="Wang M."/>
            <person name="Wang X."/>
            <person name="Warfsmann J."/>
            <person name="Weissenbach J."/>
            <person name="White D.D."/>
            <person name="White J.D."/>
            <person name="Wiley G.B."/>
            <person name="Wincker P."/>
            <person name="Xing Y."/>
            <person name="Yang L."/>
            <person name="Yao Z."/>
            <person name="Ying F."/>
            <person name="Zhai J."/>
            <person name="Zhou L."/>
            <person name="Zuber A."/>
            <person name="Denarie J."/>
            <person name="Dixon R.A."/>
            <person name="May G.D."/>
            <person name="Schwartz D.C."/>
            <person name="Rogers J."/>
            <person name="Quetier F."/>
            <person name="Town C.D."/>
            <person name="Roe B.A."/>
        </authorList>
    </citation>
    <scope>NUCLEOTIDE SEQUENCE [LARGE SCALE GENOMIC DNA]</scope>
    <source>
        <strain evidence="1">A17</strain>
        <strain evidence="2 3">cv. Jemalong A17</strain>
    </source>
</reference>
<dbReference type="Proteomes" id="UP000002051">
    <property type="component" value="Chromosome 6"/>
</dbReference>
<dbReference type="EMBL" id="CM001222">
    <property type="protein sequence ID" value="AES74839.1"/>
    <property type="molecule type" value="Genomic_DNA"/>
</dbReference>
<dbReference type="AlphaFoldDB" id="G7KLT3"/>
<accession>G7KLT3</accession>
<dbReference type="EnsemblPlants" id="AES74839">
    <property type="protein sequence ID" value="AES74839"/>
    <property type="gene ID" value="MTR_6g013780"/>
</dbReference>